<dbReference type="Pfam" id="PF13460">
    <property type="entry name" value="NAD_binding_10"/>
    <property type="match status" value="1"/>
</dbReference>
<evidence type="ECO:0000259" key="2">
    <source>
        <dbReference type="Pfam" id="PF13460"/>
    </source>
</evidence>
<dbReference type="AlphaFoldDB" id="A0A1C6TPC3"/>
<evidence type="ECO:0000256" key="1">
    <source>
        <dbReference type="SAM" id="MobiDB-lite"/>
    </source>
</evidence>
<dbReference type="InterPro" id="IPR036291">
    <property type="entry name" value="NAD(P)-bd_dom_sf"/>
</dbReference>
<dbReference type="PANTHER" id="PTHR43162">
    <property type="match status" value="1"/>
</dbReference>
<sequence length="288" mass="31154">MRILVTGATGYVGRNVLPQLVSAGVDVRALTRDPARAKVPAGVDLVRGDLSRPDSLSEALEGVERMYLFPAPETAREVVARAVKAGVRRIVVLSSGAVTTGYDTDFHLPVERAVEESGLEWTHVRPGEFATNTLHMWAPSIRAENAVYDPHPDAVGVPTHERDVADIAALALLEDGHTGKAYTIVGPQPLTHAEQLEAIAAAVGRELSFKDVTAQEALAYYQALGGWAAANAPFLLGLVTYSNEETTPEAEHQYDKDTVEEHPTAESVTNRPGRTFAQWAQDHADDFR</sequence>
<dbReference type="InterPro" id="IPR051604">
    <property type="entry name" value="Ergot_Alk_Oxidoreductase"/>
</dbReference>
<dbReference type="Gene3D" id="3.40.50.720">
    <property type="entry name" value="NAD(P)-binding Rossmann-like Domain"/>
    <property type="match status" value="1"/>
</dbReference>
<evidence type="ECO:0000313" key="4">
    <source>
        <dbReference type="Proteomes" id="UP000253958"/>
    </source>
</evidence>
<dbReference type="SUPFAM" id="SSF51735">
    <property type="entry name" value="NAD(P)-binding Rossmann-fold domains"/>
    <property type="match status" value="1"/>
</dbReference>
<accession>A0A1C6TPC3</accession>
<organism evidence="3 4">
    <name type="scientific">Micromonospora aurantiaca</name>
    <name type="common">nom. illeg.</name>
    <dbReference type="NCBI Taxonomy" id="47850"/>
    <lineage>
        <taxon>Bacteria</taxon>
        <taxon>Bacillati</taxon>
        <taxon>Actinomycetota</taxon>
        <taxon>Actinomycetes</taxon>
        <taxon>Micromonosporales</taxon>
        <taxon>Micromonosporaceae</taxon>
        <taxon>Micromonospora</taxon>
    </lineage>
</organism>
<feature type="region of interest" description="Disordered" evidence="1">
    <location>
        <begin position="246"/>
        <end position="288"/>
    </location>
</feature>
<dbReference type="InterPro" id="IPR016040">
    <property type="entry name" value="NAD(P)-bd_dom"/>
</dbReference>
<reference evidence="3 4" key="1">
    <citation type="submission" date="2018-07" db="EMBL/GenBank/DDBJ databases">
        <authorList>
            <person name="Ye Y."/>
        </authorList>
    </citation>
    <scope>NUCLEOTIDE SEQUENCE [LARGE SCALE GENOMIC DNA]</scope>
    <source>
        <strain evidence="4">H14(2018)</strain>
    </source>
</reference>
<reference evidence="3 4" key="2">
    <citation type="submission" date="2018-08" db="EMBL/GenBank/DDBJ databases">
        <title>Streptomyces kandeliansis sp. nov., an endophytic bacterium isolated from mangrove plant.</title>
        <authorList>
            <person name="Wang R."/>
        </authorList>
    </citation>
    <scope>NUCLEOTIDE SEQUENCE [LARGE SCALE GENOMIC DNA]</scope>
    <source>
        <strain evidence="4">H14(2018)</strain>
    </source>
</reference>
<name>A0A1C6TPC3_9ACTN</name>
<proteinExistence type="predicted"/>
<feature type="domain" description="NAD(P)-binding" evidence="2">
    <location>
        <begin position="7"/>
        <end position="170"/>
    </location>
</feature>
<dbReference type="EMBL" id="CP031263">
    <property type="protein sequence ID" value="AXH93405.1"/>
    <property type="molecule type" value="Genomic_DNA"/>
</dbReference>
<gene>
    <name evidence="3" type="ORF">DVH21_27575</name>
</gene>
<dbReference type="PANTHER" id="PTHR43162:SF1">
    <property type="entry name" value="PRESTALK A DIFFERENTIATION PROTEIN A"/>
    <property type="match status" value="1"/>
</dbReference>
<dbReference type="RefSeq" id="WP_091331620.1">
    <property type="nucleotide sequence ID" value="NZ_CBDRIQ010000047.1"/>
</dbReference>
<feature type="compositionally biased region" description="Basic and acidic residues" evidence="1">
    <location>
        <begin position="249"/>
        <end position="264"/>
    </location>
</feature>
<evidence type="ECO:0000313" key="3">
    <source>
        <dbReference type="EMBL" id="AXH93405.1"/>
    </source>
</evidence>
<protein>
    <submittedName>
        <fullName evidence="3">NAD-dependent epimerase/dehydratase family protein</fullName>
    </submittedName>
</protein>
<dbReference type="Proteomes" id="UP000253958">
    <property type="component" value="Chromosome"/>
</dbReference>